<dbReference type="GO" id="GO:0046872">
    <property type="term" value="F:metal ion binding"/>
    <property type="evidence" value="ECO:0007669"/>
    <property type="project" value="UniProtKB-KW"/>
</dbReference>
<evidence type="ECO:0000313" key="4">
    <source>
        <dbReference type="Proteomes" id="UP000292702"/>
    </source>
</evidence>
<comment type="similarity">
    <text evidence="1">Belongs to the iron/ascorbate-dependent oxidoreductase family.</text>
</comment>
<feature type="domain" description="Fe2OG dioxygenase" evidence="2">
    <location>
        <begin position="134"/>
        <end position="235"/>
    </location>
</feature>
<dbReference type="PANTHER" id="PTHR33099">
    <property type="entry name" value="FE2OG DIOXYGENASE DOMAIN-CONTAINING PROTEIN"/>
    <property type="match status" value="1"/>
</dbReference>
<keyword evidence="4" id="KW-1185">Reference proteome</keyword>
<proteinExistence type="inferred from homology"/>
<dbReference type="STRING" id="92696.A0A4R0RRS8"/>
<dbReference type="GO" id="GO:0016491">
    <property type="term" value="F:oxidoreductase activity"/>
    <property type="evidence" value="ECO:0007669"/>
    <property type="project" value="UniProtKB-KW"/>
</dbReference>
<reference evidence="3 4" key="1">
    <citation type="submission" date="2018-11" db="EMBL/GenBank/DDBJ databases">
        <title>Genome assembly of Steccherinum ochraceum LE-BIN_3174, the white-rot fungus of the Steccherinaceae family (The Residual Polyporoid clade, Polyporales, Basidiomycota).</title>
        <authorList>
            <person name="Fedorova T.V."/>
            <person name="Glazunova O.A."/>
            <person name="Landesman E.O."/>
            <person name="Moiseenko K.V."/>
            <person name="Psurtseva N.V."/>
            <person name="Savinova O.S."/>
            <person name="Shakhova N.V."/>
            <person name="Tyazhelova T.V."/>
            <person name="Vasina D.V."/>
        </authorList>
    </citation>
    <scope>NUCLEOTIDE SEQUENCE [LARGE SCALE GENOMIC DNA]</scope>
    <source>
        <strain evidence="3 4">LE-BIN_3174</strain>
    </source>
</reference>
<dbReference type="PANTHER" id="PTHR33099:SF7">
    <property type="entry name" value="MYND-TYPE DOMAIN-CONTAINING PROTEIN"/>
    <property type="match status" value="1"/>
</dbReference>
<comment type="caution">
    <text evidence="3">The sequence shown here is derived from an EMBL/GenBank/DDBJ whole genome shotgun (WGS) entry which is preliminary data.</text>
</comment>
<name>A0A4R0RRS8_9APHY</name>
<dbReference type="AlphaFoldDB" id="A0A4R0RRS8"/>
<dbReference type="Pfam" id="PF13640">
    <property type="entry name" value="2OG-FeII_Oxy_3"/>
    <property type="match status" value="1"/>
</dbReference>
<dbReference type="Proteomes" id="UP000292702">
    <property type="component" value="Unassembled WGS sequence"/>
</dbReference>
<dbReference type="EMBL" id="RWJN01000074">
    <property type="protein sequence ID" value="TCD68159.1"/>
    <property type="molecule type" value="Genomic_DNA"/>
</dbReference>
<protein>
    <recommendedName>
        <fullName evidence="2">Fe2OG dioxygenase domain-containing protein</fullName>
    </recommendedName>
</protein>
<dbReference type="PROSITE" id="PS51471">
    <property type="entry name" value="FE2OG_OXY"/>
    <property type="match status" value="1"/>
</dbReference>
<keyword evidence="1" id="KW-0479">Metal-binding</keyword>
<dbReference type="InterPro" id="IPR005123">
    <property type="entry name" value="Oxoglu/Fe-dep_dioxygenase_dom"/>
</dbReference>
<evidence type="ECO:0000313" key="3">
    <source>
        <dbReference type="EMBL" id="TCD68159.1"/>
    </source>
</evidence>
<keyword evidence="1" id="KW-0408">Iron</keyword>
<organism evidence="3 4">
    <name type="scientific">Steccherinum ochraceum</name>
    <dbReference type="NCBI Taxonomy" id="92696"/>
    <lineage>
        <taxon>Eukaryota</taxon>
        <taxon>Fungi</taxon>
        <taxon>Dikarya</taxon>
        <taxon>Basidiomycota</taxon>
        <taxon>Agaricomycotina</taxon>
        <taxon>Agaricomycetes</taxon>
        <taxon>Polyporales</taxon>
        <taxon>Steccherinaceae</taxon>
        <taxon>Steccherinum</taxon>
    </lineage>
</organism>
<keyword evidence="1" id="KW-0560">Oxidoreductase</keyword>
<evidence type="ECO:0000256" key="1">
    <source>
        <dbReference type="RuleBase" id="RU003682"/>
    </source>
</evidence>
<sequence length="468" mass="51922">MPRRTETPEQPAEVPFLPQFDLLQSSLPNKPPFCSGTLSTTAEDLLLFYGKDPKACRFLNFTQASSDEVTHLAQTCDVASFGLNQQDVVDESYRKAGKLDGAHFATKFHLENSGLLNIVRDAILEGDQATLPIKAEPYKINVYGPGSFFKAHKDTPRAENMFGSLVLIYPTTHSGGSLVFRDNGDEWTFDSAAAVQVNSVSTPCIGYAAFFADVEHEVLPVQTGYRVTLTYNLYFDNKTNVPASIPAHVPLTYTHTKPKLAFEYVLADPNFLPSGGLLGFGLRRQYPVKTYGYWDRKTVKYPLRDIPLKGTDALLMQSCRELGLNAQLKCLYTEDTDYDIDGVLVDTPYGDFGMVDSDLLYKIYKDAPNMRIVSVMVPNSHGPTDPKRRCVDVGDRKLKDLPGRPRRTVFWVTEPTEYSQATTDYTAYGNEASPALAYGDLCLIVEVGPPGARSIPLPVVDDSKMEDD</sequence>
<gene>
    <name evidence="3" type="ORF">EIP91_011437</name>
</gene>
<dbReference type="OrthoDB" id="27483at2759"/>
<dbReference type="InterPro" id="IPR044862">
    <property type="entry name" value="Pro_4_hyd_alph_FE2OG_OXY"/>
</dbReference>
<evidence type="ECO:0000259" key="2">
    <source>
        <dbReference type="PROSITE" id="PS51471"/>
    </source>
</evidence>
<dbReference type="Gene3D" id="2.60.120.620">
    <property type="entry name" value="q2cbj1_9rhob like domain"/>
    <property type="match status" value="1"/>
</dbReference>
<accession>A0A4R0RRS8</accession>